<dbReference type="AlphaFoldDB" id="A0A1M7YV60"/>
<dbReference type="OrthoDB" id="9802426at2"/>
<dbReference type="Pfam" id="PF00486">
    <property type="entry name" value="Trans_reg_C"/>
    <property type="match status" value="1"/>
</dbReference>
<accession>A0A1M7YV60</accession>
<evidence type="ECO:0000256" key="7">
    <source>
        <dbReference type="ARBA" id="ARBA00023163"/>
    </source>
</evidence>
<evidence type="ECO:0000313" key="13">
    <source>
        <dbReference type="Proteomes" id="UP000184600"/>
    </source>
</evidence>
<dbReference type="RefSeq" id="WP_073582656.1">
    <property type="nucleotide sequence ID" value="NZ_AP024897.1"/>
</dbReference>
<keyword evidence="13" id="KW-1185">Reference proteome</keyword>
<dbReference type="InterPro" id="IPR001789">
    <property type="entry name" value="Sig_transdc_resp-reg_receiver"/>
</dbReference>
<dbReference type="PANTHER" id="PTHR48111:SF47">
    <property type="entry name" value="TRANSCRIPTIONAL REGULATORY PROTEIN RSTA"/>
    <property type="match status" value="1"/>
</dbReference>
<evidence type="ECO:0000259" key="10">
    <source>
        <dbReference type="PROSITE" id="PS50110"/>
    </source>
</evidence>
<keyword evidence="6 9" id="KW-0238">DNA-binding</keyword>
<dbReference type="InterPro" id="IPR001867">
    <property type="entry name" value="OmpR/PhoB-type_DNA-bd"/>
</dbReference>
<evidence type="ECO:0000259" key="11">
    <source>
        <dbReference type="PROSITE" id="PS51755"/>
    </source>
</evidence>
<evidence type="ECO:0000313" key="12">
    <source>
        <dbReference type="EMBL" id="SHO56570.1"/>
    </source>
</evidence>
<dbReference type="PANTHER" id="PTHR48111">
    <property type="entry name" value="REGULATOR OF RPOS"/>
    <property type="match status" value="1"/>
</dbReference>
<dbReference type="PROSITE" id="PS50110">
    <property type="entry name" value="RESPONSE_REGULATORY"/>
    <property type="match status" value="1"/>
</dbReference>
<dbReference type="FunFam" id="1.10.10.10:FF:000099">
    <property type="entry name" value="Two-component system response regulator TorR"/>
    <property type="match status" value="1"/>
</dbReference>
<dbReference type="SMART" id="SM00448">
    <property type="entry name" value="REC"/>
    <property type="match status" value="1"/>
</dbReference>
<dbReference type="GO" id="GO:0006355">
    <property type="term" value="P:regulation of DNA-templated transcription"/>
    <property type="evidence" value="ECO:0007669"/>
    <property type="project" value="InterPro"/>
</dbReference>
<feature type="domain" description="OmpR/PhoB-type" evidence="11">
    <location>
        <begin position="147"/>
        <end position="246"/>
    </location>
</feature>
<dbReference type="CDD" id="cd00383">
    <property type="entry name" value="trans_reg_C"/>
    <property type="match status" value="1"/>
</dbReference>
<sequence length="246" mass="27822">MEPDTLNDDVNQKHIMLVEDDTELAALMQEYFTHNHFRVSIVQNGLDAVDAIFTNAPDLVILDIMLPGQSGLEVCKQIRQQYQGIILMQTALDDDVDQIMGLESGADDYIVKQVNPRLLLSRIHSLFRRVQRQTVPSIAKNAHNTATRMIHCGPLHISQTNRSVTLNGVFVELTTTEFDLLLLLAATPGHVVSRDDIVQQLRGFEYDGLDRSIDRQISRLRKKLSVHSTESELIKTIRGKGYQLCF</sequence>
<keyword evidence="3 8" id="KW-0597">Phosphoprotein</keyword>
<evidence type="ECO:0000256" key="1">
    <source>
        <dbReference type="ARBA" id="ARBA00004496"/>
    </source>
</evidence>
<evidence type="ECO:0000256" key="2">
    <source>
        <dbReference type="ARBA" id="ARBA00022490"/>
    </source>
</evidence>
<dbReference type="Gene3D" id="3.40.50.2300">
    <property type="match status" value="1"/>
</dbReference>
<evidence type="ECO:0000256" key="5">
    <source>
        <dbReference type="ARBA" id="ARBA00023015"/>
    </source>
</evidence>
<dbReference type="SMART" id="SM00862">
    <property type="entry name" value="Trans_reg_C"/>
    <property type="match status" value="1"/>
</dbReference>
<reference evidence="13" key="1">
    <citation type="submission" date="2016-12" db="EMBL/GenBank/DDBJ databases">
        <authorList>
            <person name="Rodrigo-Torres L."/>
            <person name="Arahal R.D."/>
            <person name="Lucena T."/>
        </authorList>
    </citation>
    <scope>NUCLEOTIDE SEQUENCE [LARGE SCALE GENOMIC DNA]</scope>
</reference>
<evidence type="ECO:0000256" key="3">
    <source>
        <dbReference type="ARBA" id="ARBA00022553"/>
    </source>
</evidence>
<comment type="subcellular location">
    <subcellularLocation>
        <location evidence="1">Cytoplasm</location>
    </subcellularLocation>
</comment>
<dbReference type="SUPFAM" id="SSF46894">
    <property type="entry name" value="C-terminal effector domain of the bipartite response regulators"/>
    <property type="match status" value="1"/>
</dbReference>
<feature type="modified residue" description="4-aspartylphosphate" evidence="8">
    <location>
        <position position="63"/>
    </location>
</feature>
<dbReference type="GO" id="GO:0032993">
    <property type="term" value="C:protein-DNA complex"/>
    <property type="evidence" value="ECO:0007669"/>
    <property type="project" value="TreeGrafter"/>
</dbReference>
<organism evidence="12 13">
    <name type="scientific">Vibrio quintilis</name>
    <dbReference type="NCBI Taxonomy" id="1117707"/>
    <lineage>
        <taxon>Bacteria</taxon>
        <taxon>Pseudomonadati</taxon>
        <taxon>Pseudomonadota</taxon>
        <taxon>Gammaproteobacteria</taxon>
        <taxon>Vibrionales</taxon>
        <taxon>Vibrionaceae</taxon>
        <taxon>Vibrio</taxon>
    </lineage>
</organism>
<keyword evidence="7" id="KW-0804">Transcription</keyword>
<keyword evidence="5" id="KW-0805">Transcription regulation</keyword>
<evidence type="ECO:0000256" key="8">
    <source>
        <dbReference type="PROSITE-ProRule" id="PRU00169"/>
    </source>
</evidence>
<dbReference type="InterPro" id="IPR016032">
    <property type="entry name" value="Sig_transdc_resp-reg_C-effctor"/>
</dbReference>
<feature type="DNA-binding region" description="OmpR/PhoB-type" evidence="9">
    <location>
        <begin position="147"/>
        <end position="246"/>
    </location>
</feature>
<dbReference type="Gene3D" id="6.10.250.690">
    <property type="match status" value="1"/>
</dbReference>
<dbReference type="InterPro" id="IPR011006">
    <property type="entry name" value="CheY-like_superfamily"/>
</dbReference>
<dbReference type="Proteomes" id="UP000184600">
    <property type="component" value="Unassembled WGS sequence"/>
</dbReference>
<evidence type="ECO:0000256" key="4">
    <source>
        <dbReference type="ARBA" id="ARBA00023012"/>
    </source>
</evidence>
<proteinExistence type="predicted"/>
<name>A0A1M7YV60_9VIBR</name>
<keyword evidence="2" id="KW-0963">Cytoplasm</keyword>
<dbReference type="GO" id="GO:0005829">
    <property type="term" value="C:cytosol"/>
    <property type="evidence" value="ECO:0007669"/>
    <property type="project" value="TreeGrafter"/>
</dbReference>
<protein>
    <submittedName>
        <fullName evidence="12">Transcriptional regulatory protein RstA</fullName>
    </submittedName>
</protein>
<dbReference type="SUPFAM" id="SSF52172">
    <property type="entry name" value="CheY-like"/>
    <property type="match status" value="1"/>
</dbReference>
<dbReference type="Gene3D" id="1.10.10.10">
    <property type="entry name" value="Winged helix-like DNA-binding domain superfamily/Winged helix DNA-binding domain"/>
    <property type="match status" value="1"/>
</dbReference>
<dbReference type="STRING" id="1117707.VQ7734_02339"/>
<evidence type="ECO:0000256" key="6">
    <source>
        <dbReference type="ARBA" id="ARBA00023125"/>
    </source>
</evidence>
<dbReference type="InterPro" id="IPR039420">
    <property type="entry name" value="WalR-like"/>
</dbReference>
<keyword evidence="4" id="KW-0902">Two-component regulatory system</keyword>
<evidence type="ECO:0000256" key="9">
    <source>
        <dbReference type="PROSITE-ProRule" id="PRU01091"/>
    </source>
</evidence>
<dbReference type="FunFam" id="3.40.50.2300:FF:000001">
    <property type="entry name" value="DNA-binding response regulator PhoB"/>
    <property type="match status" value="1"/>
</dbReference>
<gene>
    <name evidence="12" type="primary">rstA</name>
    <name evidence="12" type="ORF">VQ7734_02339</name>
</gene>
<dbReference type="Pfam" id="PF00072">
    <property type="entry name" value="Response_reg"/>
    <property type="match status" value="1"/>
</dbReference>
<dbReference type="PROSITE" id="PS51755">
    <property type="entry name" value="OMPR_PHOB"/>
    <property type="match status" value="1"/>
</dbReference>
<feature type="domain" description="Response regulatory" evidence="10">
    <location>
        <begin position="14"/>
        <end position="127"/>
    </location>
</feature>
<dbReference type="EMBL" id="FRFG01000026">
    <property type="protein sequence ID" value="SHO56570.1"/>
    <property type="molecule type" value="Genomic_DNA"/>
</dbReference>
<dbReference type="InterPro" id="IPR036388">
    <property type="entry name" value="WH-like_DNA-bd_sf"/>
</dbReference>
<dbReference type="GO" id="GO:0000976">
    <property type="term" value="F:transcription cis-regulatory region binding"/>
    <property type="evidence" value="ECO:0007669"/>
    <property type="project" value="TreeGrafter"/>
</dbReference>
<dbReference type="GO" id="GO:0000156">
    <property type="term" value="F:phosphorelay response regulator activity"/>
    <property type="evidence" value="ECO:0007669"/>
    <property type="project" value="TreeGrafter"/>
</dbReference>